<evidence type="ECO:0000313" key="8">
    <source>
        <dbReference type="RefSeq" id="XP_004638085.1"/>
    </source>
</evidence>
<reference evidence="8" key="1">
    <citation type="submission" date="2025-08" db="UniProtKB">
        <authorList>
            <consortium name="RefSeq"/>
        </authorList>
    </citation>
    <scope>IDENTIFICATION</scope>
</reference>
<dbReference type="OrthoDB" id="9906841at2759"/>
<keyword evidence="4 6" id="KW-1133">Transmembrane helix</keyword>
<dbReference type="PANTHER" id="PTHR13999">
    <property type="entry name" value="INTERFERON INDUCIBLE TRANSMEMBRANE PROTEIN"/>
    <property type="match status" value="1"/>
</dbReference>
<evidence type="ECO:0000256" key="5">
    <source>
        <dbReference type="ARBA" id="ARBA00023136"/>
    </source>
</evidence>
<dbReference type="GO" id="GO:0034341">
    <property type="term" value="P:response to type II interferon"/>
    <property type="evidence" value="ECO:0007669"/>
    <property type="project" value="TreeGrafter"/>
</dbReference>
<proteinExistence type="inferred from homology"/>
<evidence type="ECO:0000313" key="7">
    <source>
        <dbReference type="Proteomes" id="UP000515203"/>
    </source>
</evidence>
<dbReference type="GO" id="GO:0005886">
    <property type="term" value="C:plasma membrane"/>
    <property type="evidence" value="ECO:0007669"/>
    <property type="project" value="TreeGrafter"/>
</dbReference>
<dbReference type="GO" id="GO:0035455">
    <property type="term" value="P:response to interferon-alpha"/>
    <property type="evidence" value="ECO:0007669"/>
    <property type="project" value="TreeGrafter"/>
</dbReference>
<dbReference type="GO" id="GO:0051607">
    <property type="term" value="P:defense response to virus"/>
    <property type="evidence" value="ECO:0007669"/>
    <property type="project" value="TreeGrafter"/>
</dbReference>
<keyword evidence="5 6" id="KW-0472">Membrane</keyword>
<dbReference type="PANTHER" id="PTHR13999:SF4">
    <property type="entry name" value="INTERFERON-INDUCED TRANSMEMBRANE PROTEIN 3"/>
    <property type="match status" value="1"/>
</dbReference>
<name>A0A6P3FI55_OCTDE</name>
<evidence type="ECO:0000256" key="2">
    <source>
        <dbReference type="ARBA" id="ARBA00006843"/>
    </source>
</evidence>
<dbReference type="RefSeq" id="XP_004638085.1">
    <property type="nucleotide sequence ID" value="XM_004638028.2"/>
</dbReference>
<comment type="similarity">
    <text evidence="2">Belongs to the CD225/Dispanin family.</text>
</comment>
<gene>
    <name evidence="8" type="primary">LOC101569250</name>
</gene>
<evidence type="ECO:0000256" key="3">
    <source>
        <dbReference type="ARBA" id="ARBA00022692"/>
    </source>
</evidence>
<keyword evidence="7" id="KW-1185">Reference proteome</keyword>
<dbReference type="AlphaFoldDB" id="A0A6P3FI55"/>
<dbReference type="InterPro" id="IPR051517">
    <property type="entry name" value="IFITM_antiviral_protein"/>
</dbReference>
<evidence type="ECO:0000256" key="4">
    <source>
        <dbReference type="ARBA" id="ARBA00022989"/>
    </source>
</evidence>
<dbReference type="GO" id="GO:0045071">
    <property type="term" value="P:negative regulation of viral genome replication"/>
    <property type="evidence" value="ECO:0007669"/>
    <property type="project" value="TreeGrafter"/>
</dbReference>
<evidence type="ECO:0000256" key="1">
    <source>
        <dbReference type="ARBA" id="ARBA00004370"/>
    </source>
</evidence>
<comment type="subcellular location">
    <subcellularLocation>
        <location evidence="1">Membrane</location>
    </subcellularLocation>
</comment>
<dbReference type="InterPro" id="IPR007593">
    <property type="entry name" value="CD225/Dispanin_fam"/>
</dbReference>
<feature type="transmembrane region" description="Helical" evidence="6">
    <location>
        <begin position="110"/>
        <end position="133"/>
    </location>
</feature>
<dbReference type="FunCoup" id="A0A6P3FI55">
    <property type="interactions" value="451"/>
</dbReference>
<protein>
    <submittedName>
        <fullName evidence="8">Interferon-induced transmembrane protein 3-like</fullName>
    </submittedName>
</protein>
<dbReference type="GO" id="GO:0060337">
    <property type="term" value="P:type I interferon-mediated signaling pathway"/>
    <property type="evidence" value="ECO:0007669"/>
    <property type="project" value="TreeGrafter"/>
</dbReference>
<sequence>MSHTAQTIFSQANISLPPNYEKMQEEHEVAVLGATQNLVPATTTVINIRSDTAVPDHVVWSLFNTIFMNACCLGFIAFAYSIKSRDRKMVGDVIGAQSYASTAKCLNISALVLSIALTIGLIVVFAFTSVQLFKAISDLQGH</sequence>
<dbReference type="GO" id="GO:0046597">
    <property type="term" value="P:host-mediated suppression of symbiont invasion"/>
    <property type="evidence" value="ECO:0007669"/>
    <property type="project" value="TreeGrafter"/>
</dbReference>
<evidence type="ECO:0000256" key="6">
    <source>
        <dbReference type="SAM" id="Phobius"/>
    </source>
</evidence>
<dbReference type="Pfam" id="PF04505">
    <property type="entry name" value="CD225"/>
    <property type="match status" value="1"/>
</dbReference>
<dbReference type="InParanoid" id="A0A6P3FI55"/>
<dbReference type="GO" id="GO:0035456">
    <property type="term" value="P:response to interferon-beta"/>
    <property type="evidence" value="ECO:0007669"/>
    <property type="project" value="TreeGrafter"/>
</dbReference>
<accession>A0A6P3FI55</accession>
<keyword evidence="3 6" id="KW-0812">Transmembrane</keyword>
<dbReference type="GeneID" id="101569250"/>
<dbReference type="Proteomes" id="UP000515203">
    <property type="component" value="Unplaced"/>
</dbReference>
<feature type="transmembrane region" description="Helical" evidence="6">
    <location>
        <begin position="58"/>
        <end position="80"/>
    </location>
</feature>
<organism evidence="7 8">
    <name type="scientific">Octodon degus</name>
    <name type="common">Degu</name>
    <name type="synonym">Sciurus degus</name>
    <dbReference type="NCBI Taxonomy" id="10160"/>
    <lineage>
        <taxon>Eukaryota</taxon>
        <taxon>Metazoa</taxon>
        <taxon>Chordata</taxon>
        <taxon>Craniata</taxon>
        <taxon>Vertebrata</taxon>
        <taxon>Euteleostomi</taxon>
        <taxon>Mammalia</taxon>
        <taxon>Eutheria</taxon>
        <taxon>Euarchontoglires</taxon>
        <taxon>Glires</taxon>
        <taxon>Rodentia</taxon>
        <taxon>Hystricomorpha</taxon>
        <taxon>Octodontidae</taxon>
        <taxon>Octodon</taxon>
    </lineage>
</organism>